<protein>
    <submittedName>
        <fullName evidence="1">Uncharacterized protein</fullName>
    </submittedName>
</protein>
<accession>A0A8S5N1F4</accession>
<dbReference type="EMBL" id="BK015041">
    <property type="protein sequence ID" value="DAD88441.1"/>
    <property type="molecule type" value="Genomic_DNA"/>
</dbReference>
<evidence type="ECO:0000313" key="1">
    <source>
        <dbReference type="EMBL" id="DAD88441.1"/>
    </source>
</evidence>
<reference evidence="1" key="1">
    <citation type="journal article" date="2021" name="Proc. Natl. Acad. Sci. U.S.A.">
        <title>A Catalog of Tens of Thousands of Viruses from Human Metagenomes Reveals Hidden Associations with Chronic Diseases.</title>
        <authorList>
            <person name="Tisza M.J."/>
            <person name="Buck C.B."/>
        </authorList>
    </citation>
    <scope>NUCLEOTIDE SEQUENCE</scope>
    <source>
        <strain evidence="1">Cttxo15</strain>
    </source>
</reference>
<dbReference type="Pfam" id="PF17236">
    <property type="entry name" value="SU10_MCP"/>
    <property type="match status" value="1"/>
</dbReference>
<sequence>MLHFAKDFRAKEQVLGYIQIRGKETPVVDLFRSNGEKLLAEKVAHYEKFQVLEDGRLTAQINDTTSTTFSVNEELVKFLSVGHQIAIGDEHFIVKSKDVSAKQITVEGRGYADTPKSNHANGDVVYVVAKAEGEGMVTEDYLKTASVEVVNYLQEFTKSVHITERAINTSQKDATQLEAEETIAKINEQGQELERAFLYGVGKQDPDKGRHTLSGLKNLMTKYGAKIYDAQKDLTDEKLDAVFAEMVNKGSEVDTFIVNPLSLSKTFKKMKNVVNVFQSEQGKQIAGGVITGYMPSTMGGKTIKFIVSTACKPTDIFLVNSEKLFFLPNQSKKTGEDIVLTVVQETNVSSAVVNKTIRTVGTIKVEGVSKMAYIANAF</sequence>
<organism evidence="1">
    <name type="scientific">Podoviridae sp. cttxo15</name>
    <dbReference type="NCBI Taxonomy" id="2826584"/>
    <lineage>
        <taxon>Viruses</taxon>
        <taxon>Duplodnaviria</taxon>
        <taxon>Heunggongvirae</taxon>
        <taxon>Uroviricota</taxon>
        <taxon>Caudoviricetes</taxon>
    </lineage>
</organism>
<name>A0A8S5N1F4_9CAUD</name>
<dbReference type="InterPro" id="IPR035198">
    <property type="entry name" value="SU10_MCP"/>
</dbReference>
<proteinExistence type="predicted"/>